<dbReference type="Pfam" id="PF01676">
    <property type="entry name" value="Metalloenzyme"/>
    <property type="match status" value="2"/>
</dbReference>
<comment type="caution">
    <text evidence="7">The sequence shown here is derived from an EMBL/GenBank/DDBJ whole genome shotgun (WGS) entry which is preliminary data.</text>
</comment>
<dbReference type="GO" id="GO:0046872">
    <property type="term" value="F:metal ion binding"/>
    <property type="evidence" value="ECO:0007669"/>
    <property type="project" value="InterPro"/>
</dbReference>
<comment type="function">
    <text evidence="2">Catalyzes the interconversion of 2-phosphoglycerate and 3-phosphoglycerate.</text>
</comment>
<feature type="domain" description="Metalloenzyme" evidence="6">
    <location>
        <begin position="325"/>
        <end position="407"/>
    </location>
</feature>
<keyword evidence="5" id="KW-0324">Glycolysis</keyword>
<dbReference type="PANTHER" id="PTHR31209:SF0">
    <property type="entry name" value="METALLOENZYME DOMAIN-CONTAINING PROTEIN"/>
    <property type="match status" value="1"/>
</dbReference>
<dbReference type="AlphaFoldDB" id="A0A8T0G9N0"/>
<dbReference type="Gene3D" id="3.40.720.10">
    <property type="entry name" value="Alkaline Phosphatase, subunit A"/>
    <property type="match status" value="2"/>
</dbReference>
<dbReference type="PANTHER" id="PTHR31209">
    <property type="entry name" value="COFACTOR-INDEPENDENT PHOSPHOGLYCERATE MUTASE"/>
    <property type="match status" value="1"/>
</dbReference>
<evidence type="ECO:0000256" key="1">
    <source>
        <dbReference type="ARBA" id="ARBA00000370"/>
    </source>
</evidence>
<dbReference type="InterPro" id="IPR006124">
    <property type="entry name" value="Metalloenzyme"/>
</dbReference>
<dbReference type="EMBL" id="CM026432">
    <property type="protein sequence ID" value="KAG0555893.1"/>
    <property type="molecule type" value="Genomic_DNA"/>
</dbReference>
<accession>A0A8T0G9N0</accession>
<evidence type="ECO:0000259" key="6">
    <source>
        <dbReference type="Pfam" id="PF01676"/>
    </source>
</evidence>
<evidence type="ECO:0000256" key="5">
    <source>
        <dbReference type="ARBA" id="ARBA00023152"/>
    </source>
</evidence>
<sequence>MGEAGVKSRVAFILVDGLGDVGIPSLGFKSPAEAAKTPNLDALASGGVSGLMDPVEPGLGCGSDTAHLSLLGYNPRIYYRGRGAFESLGAGLAMVPGDIAFKSNFATIDEESGVVTSRRADRHFEGPGPILCAALNGLKLPSYPEYKVSVRYATEHRCGVVVSGPGLSGNISGSDPLKDHRLLLKVKPLDDTKEAAHTANVVNELSDVIRGILRSHPLNAERLKEGKAIANLVLLRGCGIRIDVPTFMEVQGLRPCMVAPTKIIAGLGLSLGIDILEAPGTTGDYRTLLTNKATAIAKALAAPLTPPPNVFVPGEEDPKPGFAGGYDFGFLHVKAIDDCGHDKAMKLKVKAFEAVDTMVAQLARLLWEAEKEGGVQYSICITGDHSTPVEYGDHSYEPVPFTICQVKDFVKAKGGEHVVLSTDLTPFNLPQAADAAKATIVVDESSGSMKAVAGDSVARFGETAAARGCLGRFTGSEMMGVIKHYMAMNTSTTSV</sequence>
<name>A0A8T0G9N0_CERPU</name>
<comment type="similarity">
    <text evidence="4">Belongs to the BPG-independent phosphoglycerate mutase family. A-PGAM subfamily.</text>
</comment>
<comment type="catalytic activity">
    <reaction evidence="1">
        <text>(2R)-2-phosphoglycerate = (2R)-3-phosphoglycerate</text>
        <dbReference type="Rhea" id="RHEA:15901"/>
        <dbReference type="ChEBI" id="CHEBI:58272"/>
        <dbReference type="ChEBI" id="CHEBI:58289"/>
        <dbReference type="EC" id="5.4.2.12"/>
    </reaction>
</comment>
<organism evidence="7 8">
    <name type="scientific">Ceratodon purpureus</name>
    <name type="common">Fire moss</name>
    <name type="synonym">Dicranum purpureum</name>
    <dbReference type="NCBI Taxonomy" id="3225"/>
    <lineage>
        <taxon>Eukaryota</taxon>
        <taxon>Viridiplantae</taxon>
        <taxon>Streptophyta</taxon>
        <taxon>Embryophyta</taxon>
        <taxon>Bryophyta</taxon>
        <taxon>Bryophytina</taxon>
        <taxon>Bryopsida</taxon>
        <taxon>Dicranidae</taxon>
        <taxon>Pseudoditrichales</taxon>
        <taxon>Ditrichaceae</taxon>
        <taxon>Ceratodon</taxon>
    </lineage>
</organism>
<dbReference type="CDD" id="cd16011">
    <property type="entry name" value="iPGM_like"/>
    <property type="match status" value="1"/>
</dbReference>
<dbReference type="Proteomes" id="UP000822688">
    <property type="component" value="Chromosome 11"/>
</dbReference>
<keyword evidence="8" id="KW-1185">Reference proteome</keyword>
<reference evidence="7 8" key="1">
    <citation type="submission" date="2020-06" db="EMBL/GenBank/DDBJ databases">
        <title>WGS assembly of Ceratodon purpureus strain R40.</title>
        <authorList>
            <person name="Carey S.B."/>
            <person name="Jenkins J."/>
            <person name="Shu S."/>
            <person name="Lovell J.T."/>
            <person name="Sreedasyam A."/>
            <person name="Maumus F."/>
            <person name="Tiley G.P."/>
            <person name="Fernandez-Pozo N."/>
            <person name="Barry K."/>
            <person name="Chen C."/>
            <person name="Wang M."/>
            <person name="Lipzen A."/>
            <person name="Daum C."/>
            <person name="Saski C.A."/>
            <person name="Payton A.C."/>
            <person name="Mcbreen J.C."/>
            <person name="Conrad R.E."/>
            <person name="Kollar L.M."/>
            <person name="Olsson S."/>
            <person name="Huttunen S."/>
            <person name="Landis J.B."/>
            <person name="Wickett N.J."/>
            <person name="Johnson M.G."/>
            <person name="Rensing S.A."/>
            <person name="Grimwood J."/>
            <person name="Schmutz J."/>
            <person name="Mcdaniel S.F."/>
        </authorList>
    </citation>
    <scope>NUCLEOTIDE SEQUENCE [LARGE SCALE GENOMIC DNA]</scope>
    <source>
        <strain evidence="7 8">R40</strain>
    </source>
</reference>
<evidence type="ECO:0000313" key="8">
    <source>
        <dbReference type="Proteomes" id="UP000822688"/>
    </source>
</evidence>
<gene>
    <name evidence="7" type="ORF">KC19_11G010900</name>
</gene>
<dbReference type="InterPro" id="IPR004456">
    <property type="entry name" value="Pglycerate_mutase_ApgM"/>
</dbReference>
<evidence type="ECO:0000256" key="4">
    <source>
        <dbReference type="ARBA" id="ARBA00005524"/>
    </source>
</evidence>
<feature type="domain" description="Metalloenzyme" evidence="6">
    <location>
        <begin position="9"/>
        <end position="285"/>
    </location>
</feature>
<dbReference type="InterPro" id="IPR017850">
    <property type="entry name" value="Alkaline_phosphatase_core_sf"/>
</dbReference>
<evidence type="ECO:0000256" key="3">
    <source>
        <dbReference type="ARBA" id="ARBA00004921"/>
    </source>
</evidence>
<evidence type="ECO:0000313" key="7">
    <source>
        <dbReference type="EMBL" id="KAG0555893.1"/>
    </source>
</evidence>
<dbReference type="SUPFAM" id="SSF53649">
    <property type="entry name" value="Alkaline phosphatase-like"/>
    <property type="match status" value="1"/>
</dbReference>
<evidence type="ECO:0000256" key="2">
    <source>
        <dbReference type="ARBA" id="ARBA00002315"/>
    </source>
</evidence>
<dbReference type="GO" id="GO:0004619">
    <property type="term" value="F:phosphoglycerate mutase activity"/>
    <property type="evidence" value="ECO:0007669"/>
    <property type="project" value="UniProtKB-EC"/>
</dbReference>
<comment type="pathway">
    <text evidence="3">Carbohydrate degradation.</text>
</comment>
<dbReference type="GO" id="GO:0006096">
    <property type="term" value="P:glycolytic process"/>
    <property type="evidence" value="ECO:0007669"/>
    <property type="project" value="UniProtKB-KW"/>
</dbReference>
<protein>
    <recommendedName>
        <fullName evidence="6">Metalloenzyme domain-containing protein</fullName>
    </recommendedName>
</protein>
<proteinExistence type="inferred from homology"/>
<dbReference type="Pfam" id="PF10143">
    <property type="entry name" value="PhosphMutase"/>
    <property type="match status" value="1"/>
</dbReference>